<dbReference type="EMBL" id="KN823000">
    <property type="protein sequence ID" value="KIO28017.1"/>
    <property type="molecule type" value="Genomic_DNA"/>
</dbReference>
<organism evidence="1 2">
    <name type="scientific">Tulasnella calospora MUT 4182</name>
    <dbReference type="NCBI Taxonomy" id="1051891"/>
    <lineage>
        <taxon>Eukaryota</taxon>
        <taxon>Fungi</taxon>
        <taxon>Dikarya</taxon>
        <taxon>Basidiomycota</taxon>
        <taxon>Agaricomycotina</taxon>
        <taxon>Agaricomycetes</taxon>
        <taxon>Cantharellales</taxon>
        <taxon>Tulasnellaceae</taxon>
        <taxon>Tulasnella</taxon>
    </lineage>
</organism>
<proteinExistence type="predicted"/>
<dbReference type="SUPFAM" id="SSF81383">
    <property type="entry name" value="F-box domain"/>
    <property type="match status" value="1"/>
</dbReference>
<dbReference type="Proteomes" id="UP000054248">
    <property type="component" value="Unassembled WGS sequence"/>
</dbReference>
<dbReference type="STRING" id="1051891.A0A0C3M2T4"/>
<evidence type="ECO:0000313" key="1">
    <source>
        <dbReference type="EMBL" id="KIO28017.1"/>
    </source>
</evidence>
<keyword evidence="2" id="KW-1185">Reference proteome</keyword>
<dbReference type="AlphaFoldDB" id="A0A0C3M2T4"/>
<name>A0A0C3M2T4_9AGAM</name>
<dbReference type="InterPro" id="IPR036047">
    <property type="entry name" value="F-box-like_dom_sf"/>
</dbReference>
<protein>
    <submittedName>
        <fullName evidence="1">Uncharacterized protein</fullName>
    </submittedName>
</protein>
<evidence type="ECO:0000313" key="2">
    <source>
        <dbReference type="Proteomes" id="UP000054248"/>
    </source>
</evidence>
<sequence>MSYVQCLPPELLSYVLELACLAEAPSQTQTAAVLGRVSKLWREMVCSTPAIWTSFYVSKGGGPRSFEVPLLRSGGLPVDVHVVDEAAKLKAAREQLNALAEHSSRWRKVEISYPDAFALLGKAVPLVLPKLQSLTVKTTIQRLSPVLMYFYSFPDYPTAPDICLGWNNRMYPSIRCLDLCDIELKPQETEDFLGFLETHSTLERLALRNAWEVNAYIPSRTVPLPHLKELELRGIPSSEILRWVSAPNLQKLVVEKSSQLRYWTAVDIKSNYATATNVTLIRFSTAPDALLNVLRAVPLASEVKFASTDLRSRYSFCTESILIEHKLPLLTSLHIQGAASLSRLKAVADAYRETLTEVKAHCLDLGLPEESFLKDYSERDEALAWLKDQGTFKFDIDHSEDAFGGRYRCHEDQICRQKMVCAGGSCQVSV</sequence>
<dbReference type="SUPFAM" id="SSF52047">
    <property type="entry name" value="RNI-like"/>
    <property type="match status" value="1"/>
</dbReference>
<reference evidence="2" key="2">
    <citation type="submission" date="2015-01" db="EMBL/GenBank/DDBJ databases">
        <title>Evolutionary Origins and Diversification of the Mycorrhizal Mutualists.</title>
        <authorList>
            <consortium name="DOE Joint Genome Institute"/>
            <consortium name="Mycorrhizal Genomics Consortium"/>
            <person name="Kohler A."/>
            <person name="Kuo A."/>
            <person name="Nagy L.G."/>
            <person name="Floudas D."/>
            <person name="Copeland A."/>
            <person name="Barry K.W."/>
            <person name="Cichocki N."/>
            <person name="Veneault-Fourrey C."/>
            <person name="LaButti K."/>
            <person name="Lindquist E.A."/>
            <person name="Lipzen A."/>
            <person name="Lundell T."/>
            <person name="Morin E."/>
            <person name="Murat C."/>
            <person name="Riley R."/>
            <person name="Ohm R."/>
            <person name="Sun H."/>
            <person name="Tunlid A."/>
            <person name="Henrissat B."/>
            <person name="Grigoriev I.V."/>
            <person name="Hibbett D.S."/>
            <person name="Martin F."/>
        </authorList>
    </citation>
    <scope>NUCLEOTIDE SEQUENCE [LARGE SCALE GENOMIC DNA]</scope>
    <source>
        <strain evidence="2">MUT 4182</strain>
    </source>
</reference>
<reference evidence="1 2" key="1">
    <citation type="submission" date="2014-04" db="EMBL/GenBank/DDBJ databases">
        <authorList>
            <consortium name="DOE Joint Genome Institute"/>
            <person name="Kuo A."/>
            <person name="Girlanda M."/>
            <person name="Perotto S."/>
            <person name="Kohler A."/>
            <person name="Nagy L.G."/>
            <person name="Floudas D."/>
            <person name="Copeland A."/>
            <person name="Barry K.W."/>
            <person name="Cichocki N."/>
            <person name="Veneault-Fourrey C."/>
            <person name="LaButti K."/>
            <person name="Lindquist E.A."/>
            <person name="Lipzen A."/>
            <person name="Lundell T."/>
            <person name="Morin E."/>
            <person name="Murat C."/>
            <person name="Sun H."/>
            <person name="Tunlid A."/>
            <person name="Henrissat B."/>
            <person name="Grigoriev I.V."/>
            <person name="Hibbett D.S."/>
            <person name="Martin F."/>
            <person name="Nordberg H.P."/>
            <person name="Cantor M.N."/>
            <person name="Hua S.X."/>
        </authorList>
    </citation>
    <scope>NUCLEOTIDE SEQUENCE [LARGE SCALE GENOMIC DNA]</scope>
    <source>
        <strain evidence="1 2">MUT 4182</strain>
    </source>
</reference>
<gene>
    <name evidence="1" type="ORF">M407DRAFT_22782</name>
</gene>
<dbReference type="OrthoDB" id="3139399at2759"/>
<dbReference type="HOGENOM" id="CLU_687341_0_0_1"/>
<accession>A0A0C3M2T4</accession>